<organism evidence="1 2">
    <name type="scientific">Jeotgalicoccus meleagridis</name>
    <dbReference type="NCBI Taxonomy" id="2759181"/>
    <lineage>
        <taxon>Bacteria</taxon>
        <taxon>Bacillati</taxon>
        <taxon>Bacillota</taxon>
        <taxon>Bacilli</taxon>
        <taxon>Bacillales</taxon>
        <taxon>Staphylococcaceae</taxon>
        <taxon>Jeotgalicoccus</taxon>
    </lineage>
</organism>
<evidence type="ECO:0008006" key="3">
    <source>
        <dbReference type="Google" id="ProtNLM"/>
    </source>
</evidence>
<comment type="caution">
    <text evidence="1">The sequence shown here is derived from an EMBL/GenBank/DDBJ whole genome shotgun (WGS) entry which is preliminary data.</text>
</comment>
<dbReference type="SUPFAM" id="SSF103642">
    <property type="entry name" value="Sec-C motif"/>
    <property type="match status" value="1"/>
</dbReference>
<dbReference type="Proteomes" id="UP000589351">
    <property type="component" value="Unassembled WGS sequence"/>
</dbReference>
<evidence type="ECO:0000313" key="1">
    <source>
        <dbReference type="EMBL" id="CAD2073742.1"/>
    </source>
</evidence>
<dbReference type="PANTHER" id="PTHR33747:SF1">
    <property type="entry name" value="ADENYLATE CYCLASE-ASSOCIATED CAP C-TERMINAL DOMAIN-CONTAINING PROTEIN"/>
    <property type="match status" value="1"/>
</dbReference>
<protein>
    <recommendedName>
        <fullName evidence="3">SEC-C motif-containing protein</fullName>
    </recommendedName>
</protein>
<dbReference type="Pfam" id="PF02810">
    <property type="entry name" value="SEC-C"/>
    <property type="match status" value="1"/>
</dbReference>
<sequence>MTNTNVYLEKYDLEDLHQLAVNTGVENPTALDKEQLIEGISSRLDSDYVLEYTYLYSDDNALETWSQASKDKEKSKNLNLNDIYGLYIMGLAYEELTEADNFFIIEEVLPLFKKVDTEKNREKRLTIQRQLNLIRAALHLYGVVEFKQLTKLFKKYYGMEVSIESIVDLINESPYVITINEKNKELIIDDMTEEQYQIIRQHQQKYNYYEPEFAKFIKFSDPNYIDESSYHKELKNWVSEHLNKSVVSSDSLYIQLLRMMISGQKRQDIVDEINRLGYEFSAEEENDFFTLVSEIIKHTRYFQYRGKSQSELGQKTVVKEFKVGRNDPCPCGSGKKYKKCCGKAV</sequence>
<name>A0A6V7RAE2_9STAP</name>
<dbReference type="InterPro" id="IPR004027">
    <property type="entry name" value="SEC_C_motif"/>
</dbReference>
<gene>
    <name evidence="1" type="ORF">JEODO184_00548</name>
</gene>
<evidence type="ECO:0000313" key="2">
    <source>
        <dbReference type="Proteomes" id="UP000589351"/>
    </source>
</evidence>
<keyword evidence="2" id="KW-1185">Reference proteome</keyword>
<dbReference type="EMBL" id="CAJEWD010000004">
    <property type="protein sequence ID" value="CAD2073742.1"/>
    <property type="molecule type" value="Genomic_DNA"/>
</dbReference>
<dbReference type="PANTHER" id="PTHR33747">
    <property type="entry name" value="UPF0225 PROTEIN SCO1677"/>
    <property type="match status" value="1"/>
</dbReference>
<dbReference type="Gene3D" id="3.10.450.50">
    <property type="match status" value="1"/>
</dbReference>
<reference evidence="1 2" key="1">
    <citation type="submission" date="2020-07" db="EMBL/GenBank/DDBJ databases">
        <authorList>
            <person name="Criscuolo A."/>
        </authorList>
    </citation>
    <scope>NUCLEOTIDE SEQUENCE [LARGE SCALE GENOMIC DNA]</scope>
    <source>
        <strain evidence="1">CIP111649</strain>
    </source>
</reference>
<dbReference type="AlphaFoldDB" id="A0A6V7RAE2"/>
<proteinExistence type="predicted"/>
<accession>A0A6V7RAE2</accession>
<dbReference type="RefSeq" id="WP_185125096.1">
    <property type="nucleotide sequence ID" value="NZ_CAJEWD010000004.1"/>
</dbReference>